<organism evidence="1">
    <name type="scientific">Cryptococcus bacillisporus CA1280</name>
    <dbReference type="NCBI Taxonomy" id="1296109"/>
    <lineage>
        <taxon>Eukaryota</taxon>
        <taxon>Fungi</taxon>
        <taxon>Dikarya</taxon>
        <taxon>Basidiomycota</taxon>
        <taxon>Agaricomycotina</taxon>
        <taxon>Tremellomycetes</taxon>
        <taxon>Tremellales</taxon>
        <taxon>Cryptococcaceae</taxon>
        <taxon>Cryptococcus</taxon>
        <taxon>Cryptococcus gattii species complex</taxon>
    </lineage>
</organism>
<evidence type="ECO:0000313" key="1">
    <source>
        <dbReference type="EMBL" id="KIR44908.1"/>
    </source>
</evidence>
<reference evidence="1" key="1">
    <citation type="submission" date="2015-01" db="EMBL/GenBank/DDBJ databases">
        <title>The Genome Sequence of Cryptococcus gattii CA1280.</title>
        <authorList>
            <consortium name="The Broad Institute Genomics Platform"/>
            <person name="Cuomo C."/>
            <person name="Litvintseva A."/>
            <person name="Chen Y."/>
            <person name="Heitman J."/>
            <person name="Sun S."/>
            <person name="Springer D."/>
            <person name="Dromer F."/>
            <person name="Young S."/>
            <person name="Zeng Q."/>
            <person name="Gargeya S."/>
            <person name="Abouelleil A."/>
            <person name="Alvarado L."/>
            <person name="Chapman S.B."/>
            <person name="Gainer-Dewar J."/>
            <person name="Goldberg J."/>
            <person name="Griggs A."/>
            <person name="Gujja S."/>
            <person name="Hansen M."/>
            <person name="Howarth C."/>
            <person name="Imamovic A."/>
            <person name="Larimer J."/>
            <person name="Murphy C."/>
            <person name="Naylor J."/>
            <person name="Pearson M."/>
            <person name="Priest M."/>
            <person name="Roberts A."/>
            <person name="Saif S."/>
            <person name="Shea T."/>
            <person name="Sykes S."/>
            <person name="Wortman J."/>
            <person name="Nusbaum C."/>
            <person name="Birren B."/>
        </authorList>
    </citation>
    <scope>NUCLEOTIDE SEQUENCE [LARGE SCALE GENOMIC DNA]</scope>
    <source>
        <strain evidence="1">CA1280</strain>
    </source>
</reference>
<protein>
    <submittedName>
        <fullName evidence="1">Uncharacterized protein</fullName>
    </submittedName>
</protein>
<dbReference type="EMBL" id="KN847993">
    <property type="protein sequence ID" value="KIR44908.1"/>
    <property type="molecule type" value="Genomic_DNA"/>
</dbReference>
<sequence length="62" mass="7101">MRIIMNVSVDQPIPFPTRLTSLCKQSDRSRSPTMIHRNSHFSQIGIVLKAVRLPIFVHGIEM</sequence>
<name>A0A0D0U9F6_CRYGA</name>
<dbReference type="HOGENOM" id="CLU_2904126_0_0_1"/>
<dbReference type="AlphaFoldDB" id="A0A0D0U9F6"/>
<proteinExistence type="predicted"/>
<accession>A0A0D0U9F6</accession>
<gene>
    <name evidence="1" type="ORF">I312_05881</name>
</gene>